<proteinExistence type="predicted"/>
<dbReference type="Pfam" id="PF00571">
    <property type="entry name" value="CBS"/>
    <property type="match status" value="4"/>
</dbReference>
<dbReference type="PANTHER" id="PTHR48108">
    <property type="entry name" value="CBS DOMAIN-CONTAINING PROTEIN CBSX2, CHLOROPLASTIC"/>
    <property type="match status" value="1"/>
</dbReference>
<keyword evidence="4" id="KW-1133">Transmembrane helix</keyword>
<feature type="domain" description="CBS" evidence="5">
    <location>
        <begin position="160"/>
        <end position="216"/>
    </location>
</feature>
<dbReference type="InterPro" id="IPR046342">
    <property type="entry name" value="CBS_dom_sf"/>
</dbReference>
<evidence type="ECO:0000256" key="3">
    <source>
        <dbReference type="SAM" id="MobiDB-lite"/>
    </source>
</evidence>
<feature type="region of interest" description="Disordered" evidence="3">
    <location>
        <begin position="580"/>
        <end position="607"/>
    </location>
</feature>
<evidence type="ECO:0000256" key="4">
    <source>
        <dbReference type="SAM" id="Phobius"/>
    </source>
</evidence>
<dbReference type="PROSITE" id="PS51745">
    <property type="entry name" value="PB1"/>
    <property type="match status" value="1"/>
</dbReference>
<keyword evidence="4" id="KW-0812">Transmembrane</keyword>
<feature type="compositionally biased region" description="Low complexity" evidence="3">
    <location>
        <begin position="429"/>
        <end position="439"/>
    </location>
</feature>
<feature type="region of interest" description="Disordered" evidence="3">
    <location>
        <begin position="1"/>
        <end position="91"/>
    </location>
</feature>
<keyword evidence="4" id="KW-0472">Membrane</keyword>
<feature type="compositionally biased region" description="Low complexity" evidence="3">
    <location>
        <begin position="10"/>
        <end position="19"/>
    </location>
</feature>
<dbReference type="InterPro" id="IPR000644">
    <property type="entry name" value="CBS_dom"/>
</dbReference>
<keyword evidence="8" id="KW-1185">Reference proteome</keyword>
<comment type="caution">
    <text evidence="7">The sequence shown here is derived from an EMBL/GenBank/DDBJ whole genome shotgun (WGS) entry which is preliminary data.</text>
</comment>
<evidence type="ECO:0000256" key="2">
    <source>
        <dbReference type="PROSITE-ProRule" id="PRU00703"/>
    </source>
</evidence>
<evidence type="ECO:0000259" key="6">
    <source>
        <dbReference type="PROSITE" id="PS51745"/>
    </source>
</evidence>
<organism evidence="7 8">
    <name type="scientific">Dissophora globulifera</name>
    <dbReference type="NCBI Taxonomy" id="979702"/>
    <lineage>
        <taxon>Eukaryota</taxon>
        <taxon>Fungi</taxon>
        <taxon>Fungi incertae sedis</taxon>
        <taxon>Mucoromycota</taxon>
        <taxon>Mortierellomycotina</taxon>
        <taxon>Mortierellomycetes</taxon>
        <taxon>Mortierellales</taxon>
        <taxon>Mortierellaceae</taxon>
        <taxon>Dissophora</taxon>
    </lineage>
</organism>
<accession>A0A9P6UMF0</accession>
<evidence type="ECO:0000259" key="5">
    <source>
        <dbReference type="PROSITE" id="PS51371"/>
    </source>
</evidence>
<name>A0A9P6UMF0_9FUNG</name>
<gene>
    <name evidence="7" type="ORF">BGZ99_010068</name>
</gene>
<dbReference type="CDD" id="cd17781">
    <property type="entry name" value="CBS_pair_MUG70_1"/>
    <property type="match status" value="1"/>
</dbReference>
<evidence type="ECO:0000313" key="8">
    <source>
        <dbReference type="Proteomes" id="UP000738325"/>
    </source>
</evidence>
<dbReference type="OrthoDB" id="418595at2759"/>
<dbReference type="Proteomes" id="UP000738325">
    <property type="component" value="Unassembled WGS sequence"/>
</dbReference>
<feature type="domain" description="CBS" evidence="5">
    <location>
        <begin position="93"/>
        <end position="151"/>
    </location>
</feature>
<dbReference type="PANTHER" id="PTHR48108:SF26">
    <property type="entry name" value="CBS DOMAIN-CONTAINING PROTEIN DDB_G0289609"/>
    <property type="match status" value="1"/>
</dbReference>
<evidence type="ECO:0000256" key="1">
    <source>
        <dbReference type="ARBA" id="ARBA00022737"/>
    </source>
</evidence>
<dbReference type="Gene3D" id="3.10.20.90">
    <property type="entry name" value="Phosphatidylinositol 3-kinase Catalytic Subunit, Chain A, domain 1"/>
    <property type="match status" value="1"/>
</dbReference>
<dbReference type="InterPro" id="IPR051462">
    <property type="entry name" value="CBS_domain-containing"/>
</dbReference>
<dbReference type="SMART" id="SM00116">
    <property type="entry name" value="CBS"/>
    <property type="match status" value="4"/>
</dbReference>
<dbReference type="InterPro" id="IPR000270">
    <property type="entry name" value="PB1_dom"/>
</dbReference>
<feature type="compositionally biased region" description="Polar residues" evidence="3">
    <location>
        <begin position="24"/>
        <end position="34"/>
    </location>
</feature>
<dbReference type="SMART" id="SM00666">
    <property type="entry name" value="PB1"/>
    <property type="match status" value="1"/>
</dbReference>
<dbReference type="CDD" id="cd17782">
    <property type="entry name" value="CBS_pair_MUG70_2"/>
    <property type="match status" value="1"/>
</dbReference>
<dbReference type="Gene3D" id="3.10.580.10">
    <property type="entry name" value="CBS-domain"/>
    <property type="match status" value="2"/>
</dbReference>
<feature type="compositionally biased region" description="Basic and acidic residues" evidence="3">
    <location>
        <begin position="56"/>
        <end position="71"/>
    </location>
</feature>
<evidence type="ECO:0000313" key="7">
    <source>
        <dbReference type="EMBL" id="KAG0311591.1"/>
    </source>
</evidence>
<dbReference type="Pfam" id="PF00564">
    <property type="entry name" value="PB1"/>
    <property type="match status" value="1"/>
</dbReference>
<dbReference type="SUPFAM" id="SSF54277">
    <property type="entry name" value="CAD &amp; PB1 domains"/>
    <property type="match status" value="1"/>
</dbReference>
<dbReference type="InterPro" id="IPR053793">
    <property type="entry name" value="PB1-like"/>
</dbReference>
<evidence type="ECO:0008006" key="9">
    <source>
        <dbReference type="Google" id="ProtNLM"/>
    </source>
</evidence>
<protein>
    <recommendedName>
        <fullName evidence="9">CBS-domain-containing protein</fullName>
    </recommendedName>
</protein>
<feature type="region of interest" description="Disordered" evidence="3">
    <location>
        <begin position="419"/>
        <end position="439"/>
    </location>
</feature>
<feature type="domain" description="PB1" evidence="6">
    <location>
        <begin position="479"/>
        <end position="568"/>
    </location>
</feature>
<feature type="transmembrane region" description="Helical" evidence="4">
    <location>
        <begin position="628"/>
        <end position="648"/>
    </location>
</feature>
<reference evidence="7" key="1">
    <citation type="journal article" date="2020" name="Fungal Divers.">
        <title>Resolving the Mortierellaceae phylogeny through synthesis of multi-gene phylogenetics and phylogenomics.</title>
        <authorList>
            <person name="Vandepol N."/>
            <person name="Liber J."/>
            <person name="Desiro A."/>
            <person name="Na H."/>
            <person name="Kennedy M."/>
            <person name="Barry K."/>
            <person name="Grigoriev I.V."/>
            <person name="Miller A.N."/>
            <person name="O'Donnell K."/>
            <person name="Stajich J.E."/>
            <person name="Bonito G."/>
        </authorList>
    </citation>
    <scope>NUCLEOTIDE SEQUENCE</scope>
    <source>
        <strain evidence="7">REB-010B</strain>
    </source>
</reference>
<dbReference type="EMBL" id="JAAAIP010000903">
    <property type="protein sequence ID" value="KAG0311591.1"/>
    <property type="molecule type" value="Genomic_DNA"/>
</dbReference>
<dbReference type="SUPFAM" id="SSF54631">
    <property type="entry name" value="CBS-domain pair"/>
    <property type="match status" value="2"/>
</dbReference>
<feature type="compositionally biased region" description="Polar residues" evidence="3">
    <location>
        <begin position="593"/>
        <end position="603"/>
    </location>
</feature>
<dbReference type="PROSITE" id="PS51371">
    <property type="entry name" value="CBS"/>
    <property type="match status" value="3"/>
</dbReference>
<sequence>MLKNPGYQRSSSGSAIGSSHTLRRTSPSNSTGNLPDTVPPPGMPSASDLARKRQVRKDDAIRKKLDQELGRKKPSTRGTHGATRPVHGTVGSLRPSQALTLMDTAMVIDAARIMAAKRADAVLVIDRDSTLVGIMTDKDLAFRVVAEGLDIRTTLISQVMTRNPFCVTTDTNATEALNKMVNGGFRHLPCLNADGDVVGLLDITKCLYEALEKLEKAHKSSKQLVEALEGMQADWAQAANPGLRSYVDIMREKMASPDLNIILEENHGVAEIHTKTSVRDASRVMKQVHATASLIMEDGRIAGIFTTKDIVVRVLAAGLEPDRTSVIRVMTPRPDTVNCSMTILEALKKMHDNHYLHLPVVDDLGHMAGLVDVLQVSLAMLRQMNTIQQGDSAVVSASSTSEGPVWNKFWETTFNHKEDTGSEVSSSMPTTPTETQFGGTTIRTLPSIVTSNIGASTGPYTAGGSGSRVGASSPENEMSAEFVFKFQDQSGQVHRFSSSSRSFKELHEKIVEKMRGQKREQEANDVTLSYCDEENDQVVMVQDSDVVDAVKMALRNQWPLIRISVVSPSMLAPTPAPLLPPTPTPVSVPEPTQSEVRTTSTAKDTSDAMDARKVLESIHMATGLDPTMIASGVGIGLGVGLALVYAIMRK</sequence>
<feature type="domain" description="CBS" evidence="5">
    <location>
        <begin position="330"/>
        <end position="387"/>
    </location>
</feature>
<dbReference type="AlphaFoldDB" id="A0A9P6UMF0"/>
<keyword evidence="2" id="KW-0129">CBS domain</keyword>
<keyword evidence="1" id="KW-0677">Repeat</keyword>